<proteinExistence type="predicted"/>
<evidence type="ECO:0000313" key="1">
    <source>
        <dbReference type="Proteomes" id="UP000038045"/>
    </source>
</evidence>
<evidence type="ECO:0000313" key="2">
    <source>
        <dbReference type="WBParaSite" id="PTRK_0000774700.1"/>
    </source>
</evidence>
<dbReference type="Proteomes" id="UP000038045">
    <property type="component" value="Unplaced"/>
</dbReference>
<keyword evidence="1" id="KW-1185">Reference proteome</keyword>
<dbReference type="AlphaFoldDB" id="A0A0N4ZII7"/>
<sequence length="538" mass="58164">PTSAEDVLGVFFKARNLGRDDVLGHIPVDRDGSVGVHGDLFSMRQHFAALYEVLFGRSLHQQRVEFLVGIPAVVVAPVNSTALFDPGLEQVKRIGGIGVVEQPAGAADLEVTGAQGVVVHGGVGVEQLDLDADRLPHGGERHSDTLVVVVGVVAQLQGQRLVRTITGFGHQFLGVLDALFIGLIGPAWVVSLWHVVVGARWYPAISRQFAGAQNIRTDDFAQHGGRERFADLGVLERAGFLVHHVVINAEEGHDVGLAGQIVLQPLVLVSREVGQDVEFARTVAVERCGLIFEHVVEHFVDLDVVGTVVAVALFRADIGTRQPFLDRIGAVADNVLNLGPVVAKLLHQVLWYGVGGVVGQRVEEVRRRCIERDLEGLVVDRLDAKLSQIGDLARVDGFRILDRELQIGVARCGLRIEQAAEGELEVARGHGRAVGPLNAVAQVEGVDRAVVRDVPALSLAGNGLGLGVFGQQTFDEVTDNAVFPVARHFVRIERLWIATVVQLQCNSRGSRAHHERHGASGRNRSEGLRQFHTCPISY</sequence>
<accession>A0A0N4ZII7</accession>
<reference evidence="2" key="1">
    <citation type="submission" date="2017-02" db="UniProtKB">
        <authorList>
            <consortium name="WormBaseParasite"/>
        </authorList>
    </citation>
    <scope>IDENTIFICATION</scope>
</reference>
<name>A0A0N4ZII7_PARTI</name>
<protein>
    <submittedName>
        <fullName evidence="2">NAD-specific glutamate dehydrogenase</fullName>
    </submittedName>
</protein>
<organism evidence="1 2">
    <name type="scientific">Parastrongyloides trichosuri</name>
    <name type="common">Possum-specific nematode worm</name>
    <dbReference type="NCBI Taxonomy" id="131310"/>
    <lineage>
        <taxon>Eukaryota</taxon>
        <taxon>Metazoa</taxon>
        <taxon>Ecdysozoa</taxon>
        <taxon>Nematoda</taxon>
        <taxon>Chromadorea</taxon>
        <taxon>Rhabditida</taxon>
        <taxon>Tylenchina</taxon>
        <taxon>Panagrolaimomorpha</taxon>
        <taxon>Strongyloidoidea</taxon>
        <taxon>Strongyloididae</taxon>
        <taxon>Parastrongyloides</taxon>
    </lineage>
</organism>
<dbReference type="WBParaSite" id="PTRK_0000774700.1">
    <property type="protein sequence ID" value="PTRK_0000774700.1"/>
    <property type="gene ID" value="PTRK_0000774700"/>
</dbReference>